<evidence type="ECO:0000256" key="8">
    <source>
        <dbReference type="ARBA" id="ARBA00023065"/>
    </source>
</evidence>
<comment type="subcellular location">
    <subcellularLocation>
        <location evidence="11">Cell inner membrane</location>
        <topology evidence="11">Multi-pass membrane protein</topology>
    </subcellularLocation>
    <subcellularLocation>
        <location evidence="12">Cell membrane</location>
        <topology evidence="12">Multi-pass membrane protein</topology>
    </subcellularLocation>
    <subcellularLocation>
        <location evidence="1">Membrane</location>
        <topology evidence="1">Multi-pass membrane protein</topology>
    </subcellularLocation>
</comment>
<dbReference type="PROSITE" id="PS00449">
    <property type="entry name" value="ATPASE_A"/>
    <property type="match status" value="1"/>
</dbReference>
<comment type="function">
    <text evidence="11 12">Key component of the proton channel; it plays a direct role in the translocation of protons across the membrane.</text>
</comment>
<keyword evidence="9 11" id="KW-0472">Membrane</keyword>
<dbReference type="KEGG" id="fno:Fnod_0331"/>
<dbReference type="SUPFAM" id="SSF81336">
    <property type="entry name" value="F1F0 ATP synthase subunit A"/>
    <property type="match status" value="1"/>
</dbReference>
<dbReference type="GO" id="GO:0045259">
    <property type="term" value="C:proton-transporting ATP synthase complex"/>
    <property type="evidence" value="ECO:0007669"/>
    <property type="project" value="UniProtKB-KW"/>
</dbReference>
<accession>A7HJW3</accession>
<evidence type="ECO:0000256" key="11">
    <source>
        <dbReference type="HAMAP-Rule" id="MF_01393"/>
    </source>
</evidence>
<dbReference type="HOGENOM" id="CLU_041018_2_3_0"/>
<dbReference type="Gene3D" id="1.20.120.220">
    <property type="entry name" value="ATP synthase, F0 complex, subunit A"/>
    <property type="match status" value="1"/>
</dbReference>
<keyword evidence="8 11" id="KW-0406">Ion transport</keyword>
<comment type="subunit">
    <text evidence="11">F-type ATPases have 2 components, CF(1) - the catalytic core - and CF(0) - the membrane proton channel. CF(1) has five subunits: alpha(3), beta(3), gamma(1), delta(1), epsilon(1). CF(0) has three main subunits: a(1), b(2) and c(9-12). The alpha and beta chains form an alternating ring which encloses part of the gamma chain. CF(1) is attached to CF(0) by a central stalk formed by the gamma and epsilon chains, while a peripheral stalk is formed by the delta and b chains.</text>
</comment>
<feature type="transmembrane region" description="Helical" evidence="11">
    <location>
        <begin position="12"/>
        <end position="30"/>
    </location>
</feature>
<feature type="transmembrane region" description="Helical" evidence="11">
    <location>
        <begin position="267"/>
        <end position="290"/>
    </location>
</feature>
<dbReference type="eggNOG" id="COG0356">
    <property type="taxonomic scope" value="Bacteria"/>
</dbReference>
<evidence type="ECO:0000256" key="1">
    <source>
        <dbReference type="ARBA" id="ARBA00004141"/>
    </source>
</evidence>
<keyword evidence="11" id="KW-1003">Cell membrane</keyword>
<dbReference type="GO" id="GO:0005886">
    <property type="term" value="C:plasma membrane"/>
    <property type="evidence" value="ECO:0007669"/>
    <property type="project" value="UniProtKB-SubCell"/>
</dbReference>
<dbReference type="PANTHER" id="PTHR42823">
    <property type="entry name" value="ATP SYNTHASE SUBUNIT A, CHLOROPLASTIC"/>
    <property type="match status" value="1"/>
</dbReference>
<evidence type="ECO:0000256" key="2">
    <source>
        <dbReference type="ARBA" id="ARBA00006810"/>
    </source>
</evidence>
<keyword evidence="14" id="KW-1185">Reference proteome</keyword>
<feature type="transmembrane region" description="Helical" evidence="11">
    <location>
        <begin position="123"/>
        <end position="145"/>
    </location>
</feature>
<organism evidence="13 14">
    <name type="scientific">Fervidobacterium nodosum (strain ATCC 35602 / DSM 5306 / Rt17-B1)</name>
    <dbReference type="NCBI Taxonomy" id="381764"/>
    <lineage>
        <taxon>Bacteria</taxon>
        <taxon>Thermotogati</taxon>
        <taxon>Thermotogota</taxon>
        <taxon>Thermotogae</taxon>
        <taxon>Thermotogales</taxon>
        <taxon>Fervidobacteriaceae</taxon>
        <taxon>Fervidobacterium</taxon>
    </lineage>
</organism>
<sequence>MTKKRKMSTKAKVQLLIFLVVYVTVGMLNIKLGGLPPTPGDALKNVANRWIVGPSTDAWYQRINPMTIFMSFVIIGIIIWFAKQVNKDYSIVPTKKQSFAESIMEFIYDIVQSSIPDEKYANITFKIATTLFIYIAVSNLIGGFIPGISVDVSKTITDGGEVIRNVKFVLFSDTWIPPTSDLNTNLTYAVMVFVISQYFGIKSKGIKEWFKGFLEPVPFLLPMNIIGELAKPVSHSLRLFGNITGGGILVLTLSYFVKYLFLPPFLWGYFGIFSGLIQAFVFSTLTVAYISSQVS</sequence>
<keyword evidence="6 11" id="KW-0375">Hydrogen ion transport</keyword>
<evidence type="ECO:0000256" key="12">
    <source>
        <dbReference type="RuleBase" id="RU000483"/>
    </source>
</evidence>
<keyword evidence="10 11" id="KW-0066">ATP synthesis</keyword>
<protein>
    <recommendedName>
        <fullName evidence="11 12">ATP synthase subunit a</fullName>
    </recommendedName>
    <alternativeName>
        <fullName evidence="11">ATP synthase F0 sector subunit a</fullName>
    </alternativeName>
    <alternativeName>
        <fullName evidence="11">F-ATPase subunit 6</fullName>
    </alternativeName>
</protein>
<dbReference type="GO" id="GO:0042777">
    <property type="term" value="P:proton motive force-driven plasma membrane ATP synthesis"/>
    <property type="evidence" value="ECO:0007669"/>
    <property type="project" value="TreeGrafter"/>
</dbReference>
<dbReference type="Pfam" id="PF00119">
    <property type="entry name" value="ATP-synt_A"/>
    <property type="match status" value="1"/>
</dbReference>
<evidence type="ECO:0000256" key="4">
    <source>
        <dbReference type="ARBA" id="ARBA00022547"/>
    </source>
</evidence>
<dbReference type="HAMAP" id="MF_01393">
    <property type="entry name" value="ATP_synth_a_bact"/>
    <property type="match status" value="1"/>
</dbReference>
<evidence type="ECO:0000313" key="13">
    <source>
        <dbReference type="EMBL" id="ABS60196.1"/>
    </source>
</evidence>
<proteinExistence type="inferred from homology"/>
<reference evidence="13 14" key="1">
    <citation type="submission" date="2007-07" db="EMBL/GenBank/DDBJ databases">
        <title>Complete sequence of Fervidobacterium nodosum Rt17-B1.</title>
        <authorList>
            <consortium name="US DOE Joint Genome Institute"/>
            <person name="Copeland A."/>
            <person name="Lucas S."/>
            <person name="Lapidus A."/>
            <person name="Barry K."/>
            <person name="Glavina del Rio T."/>
            <person name="Dalin E."/>
            <person name="Tice H."/>
            <person name="Pitluck S."/>
            <person name="Saunders E."/>
            <person name="Brettin T."/>
            <person name="Bruce D."/>
            <person name="Detter J.C."/>
            <person name="Han C."/>
            <person name="Schmutz J."/>
            <person name="Larimer F."/>
            <person name="Land M."/>
            <person name="Hauser L."/>
            <person name="Kyrpides N."/>
            <person name="Mikhailova N."/>
            <person name="Nelson K."/>
            <person name="Gogarten J.P."/>
            <person name="Noll K."/>
            <person name="Richardson P."/>
        </authorList>
    </citation>
    <scope>NUCLEOTIDE SEQUENCE [LARGE SCALE GENOMIC DNA]</scope>
    <source>
        <strain evidence="14">ATCC 35602 / DSM 5306 / Rt17-B1</strain>
    </source>
</reference>
<reference evidence="13 14" key="2">
    <citation type="journal article" date="2009" name="Proc. Natl. Acad. Sci. U.S.A.">
        <title>On the chimeric nature, thermophilic origin, and phylogenetic placement of the Thermotogales.</title>
        <authorList>
            <person name="Zhaxybayeva O."/>
            <person name="Swithers K.S."/>
            <person name="Lapierre P."/>
            <person name="Fournier G.P."/>
            <person name="Bickhart D.M."/>
            <person name="DeBoy R.T."/>
            <person name="Nelson K.E."/>
            <person name="Nesbo C.L."/>
            <person name="Doolittle W.F."/>
            <person name="Gogarten J.P."/>
            <person name="Noll K.M."/>
        </authorList>
    </citation>
    <scope>NUCLEOTIDE SEQUENCE [LARGE SCALE GENOMIC DNA]</scope>
    <source>
        <strain evidence="14">ATCC 35602 / DSM 5306 / Rt17-B1</strain>
    </source>
</reference>
<evidence type="ECO:0000256" key="3">
    <source>
        <dbReference type="ARBA" id="ARBA00022448"/>
    </source>
</evidence>
<dbReference type="STRING" id="381764.Fnod_0331"/>
<dbReference type="EMBL" id="CP000771">
    <property type="protein sequence ID" value="ABS60196.1"/>
    <property type="molecule type" value="Genomic_DNA"/>
</dbReference>
<dbReference type="InterPro" id="IPR035908">
    <property type="entry name" value="F0_ATP_A_sf"/>
</dbReference>
<feature type="transmembrane region" description="Helical" evidence="11">
    <location>
        <begin position="185"/>
        <end position="201"/>
    </location>
</feature>
<dbReference type="Proteomes" id="UP000002415">
    <property type="component" value="Chromosome"/>
</dbReference>
<evidence type="ECO:0000256" key="7">
    <source>
        <dbReference type="ARBA" id="ARBA00022989"/>
    </source>
</evidence>
<dbReference type="InterPro" id="IPR045082">
    <property type="entry name" value="ATP_syn_F0_a_bact/chloroplast"/>
</dbReference>
<evidence type="ECO:0000256" key="9">
    <source>
        <dbReference type="ARBA" id="ARBA00023136"/>
    </source>
</evidence>
<keyword evidence="4 11" id="KW-0138">CF(0)</keyword>
<feature type="transmembrane region" description="Helical" evidence="11">
    <location>
        <begin position="63"/>
        <end position="82"/>
    </location>
</feature>
<evidence type="ECO:0000256" key="10">
    <source>
        <dbReference type="ARBA" id="ARBA00023310"/>
    </source>
</evidence>
<dbReference type="InterPro" id="IPR023011">
    <property type="entry name" value="ATP_synth_F0_asu_AS"/>
</dbReference>
<feature type="transmembrane region" description="Helical" evidence="11">
    <location>
        <begin position="239"/>
        <end position="261"/>
    </location>
</feature>
<evidence type="ECO:0000256" key="5">
    <source>
        <dbReference type="ARBA" id="ARBA00022692"/>
    </source>
</evidence>
<dbReference type="AlphaFoldDB" id="A7HJW3"/>
<dbReference type="GO" id="GO:0046933">
    <property type="term" value="F:proton-transporting ATP synthase activity, rotational mechanism"/>
    <property type="evidence" value="ECO:0007669"/>
    <property type="project" value="UniProtKB-UniRule"/>
</dbReference>
<keyword evidence="5 11" id="KW-0812">Transmembrane</keyword>
<dbReference type="NCBIfam" id="TIGR01131">
    <property type="entry name" value="ATP_synt_6_or_A"/>
    <property type="match status" value="1"/>
</dbReference>
<keyword evidence="3 11" id="KW-0813">Transport</keyword>
<dbReference type="CDD" id="cd00310">
    <property type="entry name" value="ATP-synt_Fo_a_6"/>
    <property type="match status" value="1"/>
</dbReference>
<gene>
    <name evidence="11" type="primary">atpB</name>
    <name evidence="13" type="ordered locus">Fnod_0331</name>
</gene>
<dbReference type="InterPro" id="IPR000568">
    <property type="entry name" value="ATP_synth_F0_asu"/>
</dbReference>
<dbReference type="PANTHER" id="PTHR42823:SF3">
    <property type="entry name" value="ATP SYNTHASE SUBUNIT A, CHLOROPLASTIC"/>
    <property type="match status" value="1"/>
</dbReference>
<dbReference type="PRINTS" id="PR00123">
    <property type="entry name" value="ATPASEA"/>
</dbReference>
<comment type="similarity">
    <text evidence="2 11 12">Belongs to the ATPase A chain family.</text>
</comment>
<evidence type="ECO:0000256" key="6">
    <source>
        <dbReference type="ARBA" id="ARBA00022781"/>
    </source>
</evidence>
<keyword evidence="7 11" id="KW-1133">Transmembrane helix</keyword>
<keyword evidence="11" id="KW-0997">Cell inner membrane</keyword>
<name>A7HJW3_FERNB</name>
<evidence type="ECO:0000313" key="14">
    <source>
        <dbReference type="Proteomes" id="UP000002415"/>
    </source>
</evidence>